<dbReference type="GO" id="GO:0003677">
    <property type="term" value="F:DNA binding"/>
    <property type="evidence" value="ECO:0007669"/>
    <property type="project" value="InterPro"/>
</dbReference>
<accession>A0A1X9NA83</accession>
<name>A0A1X9NA83_9GAMM</name>
<reference evidence="2 3" key="1">
    <citation type="submission" date="2016-11" db="EMBL/GenBank/DDBJ databases">
        <title>Trade-off between light-utilization and light-protection in marine flavobacteria.</title>
        <authorList>
            <person name="Kumagai Y."/>
        </authorList>
    </citation>
    <scope>NUCLEOTIDE SEQUENCE [LARGE SCALE GENOMIC DNA]</scope>
    <source>
        <strain evidence="2 3">NBRC 107125</strain>
    </source>
</reference>
<dbReference type="STRING" id="716816.BST96_01225"/>
<evidence type="ECO:0000313" key="2">
    <source>
        <dbReference type="EMBL" id="ARN72845.1"/>
    </source>
</evidence>
<evidence type="ECO:0000313" key="3">
    <source>
        <dbReference type="Proteomes" id="UP000193450"/>
    </source>
</evidence>
<evidence type="ECO:0000259" key="1">
    <source>
        <dbReference type="PROSITE" id="PS50943"/>
    </source>
</evidence>
<dbReference type="Pfam" id="PF01381">
    <property type="entry name" value="HTH_3"/>
    <property type="match status" value="1"/>
</dbReference>
<dbReference type="Gene3D" id="1.10.260.40">
    <property type="entry name" value="lambda repressor-like DNA-binding domains"/>
    <property type="match status" value="1"/>
</dbReference>
<protein>
    <submittedName>
        <fullName evidence="2">Transcriptional regulator</fullName>
    </submittedName>
</protein>
<keyword evidence="3" id="KW-1185">Reference proteome</keyword>
<dbReference type="KEGG" id="osg:BST96_01225"/>
<dbReference type="CDD" id="cd00093">
    <property type="entry name" value="HTH_XRE"/>
    <property type="match status" value="1"/>
</dbReference>
<dbReference type="InterPro" id="IPR001387">
    <property type="entry name" value="Cro/C1-type_HTH"/>
</dbReference>
<dbReference type="InterPro" id="IPR010982">
    <property type="entry name" value="Lambda_DNA-bd_dom_sf"/>
</dbReference>
<gene>
    <name evidence="2" type="ORF">BST96_01225</name>
</gene>
<dbReference type="Proteomes" id="UP000193450">
    <property type="component" value="Chromosome"/>
</dbReference>
<sequence length="99" mass="10922">MTKRTTLTEFKTKALSNPAVKAEYDALAPLFAMKREMIALRKQAGVTQAEMAELMGTRKSNISRLESLHSEISPRLSTIESYAAALGYTVTIQFTPLAL</sequence>
<feature type="domain" description="HTH cro/C1-type" evidence="1">
    <location>
        <begin position="37"/>
        <end position="99"/>
    </location>
</feature>
<proteinExistence type="predicted"/>
<dbReference type="AlphaFoldDB" id="A0A1X9NA83"/>
<dbReference type="EMBL" id="CP019343">
    <property type="protein sequence ID" value="ARN72845.1"/>
    <property type="molecule type" value="Genomic_DNA"/>
</dbReference>
<dbReference type="SMART" id="SM00530">
    <property type="entry name" value="HTH_XRE"/>
    <property type="match status" value="1"/>
</dbReference>
<dbReference type="OrthoDB" id="9792093at2"/>
<organism evidence="2 3">
    <name type="scientific">Oceanicoccus sagamiensis</name>
    <dbReference type="NCBI Taxonomy" id="716816"/>
    <lineage>
        <taxon>Bacteria</taxon>
        <taxon>Pseudomonadati</taxon>
        <taxon>Pseudomonadota</taxon>
        <taxon>Gammaproteobacteria</taxon>
        <taxon>Cellvibrionales</taxon>
        <taxon>Spongiibacteraceae</taxon>
        <taxon>Oceanicoccus</taxon>
    </lineage>
</organism>
<dbReference type="RefSeq" id="WP_085756935.1">
    <property type="nucleotide sequence ID" value="NZ_CP019343.1"/>
</dbReference>
<dbReference type="PROSITE" id="PS50943">
    <property type="entry name" value="HTH_CROC1"/>
    <property type="match status" value="1"/>
</dbReference>
<dbReference type="SUPFAM" id="SSF47413">
    <property type="entry name" value="lambda repressor-like DNA-binding domains"/>
    <property type="match status" value="1"/>
</dbReference>